<organism evidence="7 8">
    <name type="scientific">Anseongella ginsenosidimutans</name>
    <dbReference type="NCBI Taxonomy" id="496056"/>
    <lineage>
        <taxon>Bacteria</taxon>
        <taxon>Pseudomonadati</taxon>
        <taxon>Bacteroidota</taxon>
        <taxon>Sphingobacteriia</taxon>
        <taxon>Sphingobacteriales</taxon>
        <taxon>Sphingobacteriaceae</taxon>
        <taxon>Anseongella</taxon>
    </lineage>
</organism>
<evidence type="ECO:0000256" key="1">
    <source>
        <dbReference type="ARBA" id="ARBA00010641"/>
    </source>
</evidence>
<proteinExistence type="inferred from homology"/>
<evidence type="ECO:0000256" key="4">
    <source>
        <dbReference type="ARBA" id="ARBA00023163"/>
    </source>
</evidence>
<dbReference type="InterPro" id="IPR014327">
    <property type="entry name" value="RNA_pol_sigma70_bacteroid"/>
</dbReference>
<dbReference type="PANTHER" id="PTHR43133">
    <property type="entry name" value="RNA POLYMERASE ECF-TYPE SIGMA FACTO"/>
    <property type="match status" value="1"/>
</dbReference>
<dbReference type="InterPro" id="IPR013249">
    <property type="entry name" value="RNA_pol_sigma70_r4_t2"/>
</dbReference>
<evidence type="ECO:0000259" key="5">
    <source>
        <dbReference type="Pfam" id="PF04542"/>
    </source>
</evidence>
<evidence type="ECO:0000256" key="2">
    <source>
        <dbReference type="ARBA" id="ARBA00023015"/>
    </source>
</evidence>
<dbReference type="AlphaFoldDB" id="A0A4R3KYG8"/>
<dbReference type="NCBIfam" id="TIGR02985">
    <property type="entry name" value="Sig70_bacteroi1"/>
    <property type="match status" value="1"/>
</dbReference>
<dbReference type="InterPro" id="IPR036388">
    <property type="entry name" value="WH-like_DNA-bd_sf"/>
</dbReference>
<evidence type="ECO:0000259" key="6">
    <source>
        <dbReference type="Pfam" id="PF08281"/>
    </source>
</evidence>
<sequence>MKPAPAITKAIFEKLFNLHYEALCRCAFRIVQDKPATEDIVQDVFLSLWNKRDTLQADAGLRSYLYKASINSSLNYLRKQKNSASRNAAFQEEVTAAGLSADQHLHHKETANRIQELINALPPACRTVFVLSRYENMSYREIAASLGISVNTVENHMSKALKFFRKYLISIFLIF</sequence>
<dbReference type="InterPro" id="IPR013325">
    <property type="entry name" value="RNA_pol_sigma_r2"/>
</dbReference>
<dbReference type="InterPro" id="IPR007627">
    <property type="entry name" value="RNA_pol_sigma70_r2"/>
</dbReference>
<dbReference type="GO" id="GO:0016987">
    <property type="term" value="F:sigma factor activity"/>
    <property type="evidence" value="ECO:0007669"/>
    <property type="project" value="UniProtKB-KW"/>
</dbReference>
<evidence type="ECO:0000313" key="8">
    <source>
        <dbReference type="Proteomes" id="UP000295807"/>
    </source>
</evidence>
<reference evidence="7 8" key="1">
    <citation type="submission" date="2019-03" db="EMBL/GenBank/DDBJ databases">
        <title>Genomic Encyclopedia of Type Strains, Phase IV (KMG-IV): sequencing the most valuable type-strain genomes for metagenomic binning, comparative biology and taxonomic classification.</title>
        <authorList>
            <person name="Goeker M."/>
        </authorList>
    </citation>
    <scope>NUCLEOTIDE SEQUENCE [LARGE SCALE GENOMIC DNA]</scope>
    <source>
        <strain evidence="7 8">DSM 21100</strain>
    </source>
</reference>
<dbReference type="NCBIfam" id="TIGR02937">
    <property type="entry name" value="sigma70-ECF"/>
    <property type="match status" value="1"/>
</dbReference>
<dbReference type="Gene3D" id="1.10.1740.10">
    <property type="match status" value="1"/>
</dbReference>
<dbReference type="InterPro" id="IPR014284">
    <property type="entry name" value="RNA_pol_sigma-70_dom"/>
</dbReference>
<dbReference type="InterPro" id="IPR013324">
    <property type="entry name" value="RNA_pol_sigma_r3/r4-like"/>
</dbReference>
<dbReference type="SUPFAM" id="SSF88659">
    <property type="entry name" value="Sigma3 and sigma4 domains of RNA polymerase sigma factors"/>
    <property type="match status" value="1"/>
</dbReference>
<gene>
    <name evidence="7" type="ORF">EDD80_101544</name>
</gene>
<accession>A0A4R3KYG8</accession>
<dbReference type="GO" id="GO:0006352">
    <property type="term" value="P:DNA-templated transcription initiation"/>
    <property type="evidence" value="ECO:0007669"/>
    <property type="project" value="InterPro"/>
</dbReference>
<protein>
    <submittedName>
        <fullName evidence="7">RNA polymerase sigma-70 factor (ECF subfamily)</fullName>
    </submittedName>
</protein>
<dbReference type="Pfam" id="PF08281">
    <property type="entry name" value="Sigma70_r4_2"/>
    <property type="match status" value="1"/>
</dbReference>
<evidence type="ECO:0000313" key="7">
    <source>
        <dbReference type="EMBL" id="TCS90344.1"/>
    </source>
</evidence>
<dbReference type="Pfam" id="PF04542">
    <property type="entry name" value="Sigma70_r2"/>
    <property type="match status" value="1"/>
</dbReference>
<dbReference type="GO" id="GO:0003677">
    <property type="term" value="F:DNA binding"/>
    <property type="evidence" value="ECO:0007669"/>
    <property type="project" value="InterPro"/>
</dbReference>
<keyword evidence="8" id="KW-1185">Reference proteome</keyword>
<dbReference type="Gene3D" id="1.10.10.10">
    <property type="entry name" value="Winged helix-like DNA-binding domain superfamily/Winged helix DNA-binding domain"/>
    <property type="match status" value="1"/>
</dbReference>
<dbReference type="PANTHER" id="PTHR43133:SF46">
    <property type="entry name" value="RNA POLYMERASE SIGMA-70 FACTOR ECF SUBFAMILY"/>
    <property type="match status" value="1"/>
</dbReference>
<dbReference type="Proteomes" id="UP000295807">
    <property type="component" value="Unassembled WGS sequence"/>
</dbReference>
<dbReference type="EMBL" id="SMAD01000001">
    <property type="protein sequence ID" value="TCS90344.1"/>
    <property type="molecule type" value="Genomic_DNA"/>
</dbReference>
<feature type="domain" description="RNA polymerase sigma-70 region 2" evidence="5">
    <location>
        <begin position="15"/>
        <end position="81"/>
    </location>
</feature>
<dbReference type="CDD" id="cd06171">
    <property type="entry name" value="Sigma70_r4"/>
    <property type="match status" value="1"/>
</dbReference>
<name>A0A4R3KYG8_9SPHI</name>
<comment type="caution">
    <text evidence="7">The sequence shown here is derived from an EMBL/GenBank/DDBJ whole genome shotgun (WGS) entry which is preliminary data.</text>
</comment>
<dbReference type="OrthoDB" id="1100095at2"/>
<dbReference type="SUPFAM" id="SSF88946">
    <property type="entry name" value="Sigma2 domain of RNA polymerase sigma factors"/>
    <property type="match status" value="1"/>
</dbReference>
<evidence type="ECO:0000256" key="3">
    <source>
        <dbReference type="ARBA" id="ARBA00023082"/>
    </source>
</evidence>
<keyword evidence="2" id="KW-0805">Transcription regulation</keyword>
<keyword evidence="3" id="KW-0731">Sigma factor</keyword>
<comment type="similarity">
    <text evidence="1">Belongs to the sigma-70 factor family. ECF subfamily.</text>
</comment>
<dbReference type="RefSeq" id="WP_132127780.1">
    <property type="nucleotide sequence ID" value="NZ_CP042432.1"/>
</dbReference>
<dbReference type="InterPro" id="IPR039425">
    <property type="entry name" value="RNA_pol_sigma-70-like"/>
</dbReference>
<feature type="domain" description="RNA polymerase sigma factor 70 region 4 type 2" evidence="6">
    <location>
        <begin position="112"/>
        <end position="162"/>
    </location>
</feature>
<keyword evidence="4" id="KW-0804">Transcription</keyword>